<dbReference type="OrthoDB" id="39175at2759"/>
<dbReference type="GO" id="GO:0008270">
    <property type="term" value="F:zinc ion binding"/>
    <property type="evidence" value="ECO:0007669"/>
    <property type="project" value="InterPro"/>
</dbReference>
<feature type="domain" description="Zn(2)-C6 fungal-type" evidence="2">
    <location>
        <begin position="180"/>
        <end position="213"/>
    </location>
</feature>
<dbReference type="Proteomes" id="UP000230002">
    <property type="component" value="Unassembled WGS sequence"/>
</dbReference>
<comment type="caution">
    <text evidence="3">The sequence shown here is derived from an EMBL/GenBank/DDBJ whole genome shotgun (WGS) entry which is preliminary data.</text>
</comment>
<dbReference type="InterPro" id="IPR053181">
    <property type="entry name" value="EcdB-like_regulator"/>
</dbReference>
<dbReference type="Pfam" id="PF00172">
    <property type="entry name" value="Zn_clus"/>
    <property type="match status" value="1"/>
</dbReference>
<gene>
    <name evidence="3" type="ORF">GSI_13235</name>
</gene>
<sequence>MPHPNSGDYVVSWLDTLSVQGAGWLPEFYTDPPRPSHYSPDTRPFVDHAFDAFAPSFHQEPSTMHHYQTHMGASVAHSNSPVNTLYRHNAYTPIVSVSHRGPSPVFYEEHSPPLPLVQSFPDFGFVDADSVPSLSSASSVTDTESISASESRRRQKSKIALAADQPLTVDGKPRERVYVACDRCRLRKLRCDGGQPSCFNCERVADQGVFCCYESAPRRRGQDKAPRIRSPVGQRKPRRPAVRKARATRLS</sequence>
<dbReference type="SUPFAM" id="SSF57701">
    <property type="entry name" value="Zn2/Cys6 DNA-binding domain"/>
    <property type="match status" value="1"/>
</dbReference>
<feature type="region of interest" description="Disordered" evidence="1">
    <location>
        <begin position="132"/>
        <end position="159"/>
    </location>
</feature>
<reference evidence="3 4" key="1">
    <citation type="journal article" date="2015" name="Sci. Rep.">
        <title>Chromosome-level genome map provides insights into diverse defense mechanisms in the medicinal fungus Ganoderma sinense.</title>
        <authorList>
            <person name="Zhu Y."/>
            <person name="Xu J."/>
            <person name="Sun C."/>
            <person name="Zhou S."/>
            <person name="Xu H."/>
            <person name="Nelson D.R."/>
            <person name="Qian J."/>
            <person name="Song J."/>
            <person name="Luo H."/>
            <person name="Xiang L."/>
            <person name="Li Y."/>
            <person name="Xu Z."/>
            <person name="Ji A."/>
            <person name="Wang L."/>
            <person name="Lu S."/>
            <person name="Hayward A."/>
            <person name="Sun W."/>
            <person name="Li X."/>
            <person name="Schwartz D.C."/>
            <person name="Wang Y."/>
            <person name="Chen S."/>
        </authorList>
    </citation>
    <scope>NUCLEOTIDE SEQUENCE [LARGE SCALE GENOMIC DNA]</scope>
    <source>
        <strain evidence="3 4">ZZ0214-1</strain>
    </source>
</reference>
<organism evidence="3 4">
    <name type="scientific">Ganoderma sinense ZZ0214-1</name>
    <dbReference type="NCBI Taxonomy" id="1077348"/>
    <lineage>
        <taxon>Eukaryota</taxon>
        <taxon>Fungi</taxon>
        <taxon>Dikarya</taxon>
        <taxon>Basidiomycota</taxon>
        <taxon>Agaricomycotina</taxon>
        <taxon>Agaricomycetes</taxon>
        <taxon>Polyporales</taxon>
        <taxon>Polyporaceae</taxon>
        <taxon>Ganoderma</taxon>
    </lineage>
</organism>
<dbReference type="InterPro" id="IPR036864">
    <property type="entry name" value="Zn2-C6_fun-type_DNA-bd_sf"/>
</dbReference>
<dbReference type="GO" id="GO:0000981">
    <property type="term" value="F:DNA-binding transcription factor activity, RNA polymerase II-specific"/>
    <property type="evidence" value="ECO:0007669"/>
    <property type="project" value="InterPro"/>
</dbReference>
<dbReference type="STRING" id="1077348.A0A2G8RUZ9"/>
<proteinExistence type="predicted"/>
<dbReference type="CDD" id="cd00067">
    <property type="entry name" value="GAL4"/>
    <property type="match status" value="1"/>
</dbReference>
<feature type="compositionally biased region" description="Basic residues" evidence="1">
    <location>
        <begin position="235"/>
        <end position="251"/>
    </location>
</feature>
<dbReference type="PROSITE" id="PS50048">
    <property type="entry name" value="ZN2_CY6_FUNGAL_2"/>
    <property type="match status" value="1"/>
</dbReference>
<keyword evidence="4" id="KW-1185">Reference proteome</keyword>
<evidence type="ECO:0000256" key="1">
    <source>
        <dbReference type="SAM" id="MobiDB-lite"/>
    </source>
</evidence>
<feature type="region of interest" description="Disordered" evidence="1">
    <location>
        <begin position="221"/>
        <end position="251"/>
    </location>
</feature>
<accession>A0A2G8RUZ9</accession>
<protein>
    <submittedName>
        <fullName evidence="3">Transcription factor</fullName>
    </submittedName>
</protein>
<dbReference type="EMBL" id="AYKW01000056">
    <property type="protein sequence ID" value="PIL25346.1"/>
    <property type="molecule type" value="Genomic_DNA"/>
</dbReference>
<dbReference type="Gene3D" id="4.10.240.10">
    <property type="entry name" value="Zn(2)-C6 fungal-type DNA-binding domain"/>
    <property type="match status" value="1"/>
</dbReference>
<dbReference type="SMART" id="SM00066">
    <property type="entry name" value="GAL4"/>
    <property type="match status" value="1"/>
</dbReference>
<dbReference type="InterPro" id="IPR001138">
    <property type="entry name" value="Zn2Cys6_DnaBD"/>
</dbReference>
<evidence type="ECO:0000313" key="3">
    <source>
        <dbReference type="EMBL" id="PIL25346.1"/>
    </source>
</evidence>
<feature type="compositionally biased region" description="Low complexity" evidence="1">
    <location>
        <begin position="132"/>
        <end position="147"/>
    </location>
</feature>
<evidence type="ECO:0000259" key="2">
    <source>
        <dbReference type="PROSITE" id="PS50048"/>
    </source>
</evidence>
<name>A0A2G8RUZ9_9APHY</name>
<evidence type="ECO:0000313" key="4">
    <source>
        <dbReference type="Proteomes" id="UP000230002"/>
    </source>
</evidence>
<dbReference type="PANTHER" id="PTHR47785">
    <property type="entry name" value="ZN(II)2CYS6 TRANSCRIPTION FACTOR (EUROFUNG)-RELATED-RELATED"/>
    <property type="match status" value="1"/>
</dbReference>
<dbReference type="AlphaFoldDB" id="A0A2G8RUZ9"/>